<proteinExistence type="predicted"/>
<dbReference type="PROSITE" id="PS50011">
    <property type="entry name" value="PROTEIN_KINASE_DOM"/>
    <property type="match status" value="1"/>
</dbReference>
<dbReference type="Gene3D" id="3.30.200.20">
    <property type="entry name" value="Phosphorylase Kinase, domain 1"/>
    <property type="match status" value="1"/>
</dbReference>
<dbReference type="SMART" id="SM00220">
    <property type="entry name" value="S_TKc"/>
    <property type="match status" value="1"/>
</dbReference>
<dbReference type="InterPro" id="IPR000719">
    <property type="entry name" value="Prot_kinase_dom"/>
</dbReference>
<gene>
    <name evidence="3" type="ORF">Esi_0036_0076</name>
</gene>
<feature type="compositionally biased region" description="Low complexity" evidence="1">
    <location>
        <begin position="98"/>
        <end position="112"/>
    </location>
</feature>
<dbReference type="SUPFAM" id="SSF56112">
    <property type="entry name" value="Protein kinase-like (PK-like)"/>
    <property type="match status" value="1"/>
</dbReference>
<dbReference type="EMBL" id="FN649745">
    <property type="protein sequence ID" value="CBN77120.1"/>
    <property type="molecule type" value="Genomic_DNA"/>
</dbReference>
<evidence type="ECO:0000259" key="2">
    <source>
        <dbReference type="PROSITE" id="PS50011"/>
    </source>
</evidence>
<organism evidence="3 4">
    <name type="scientific">Ectocarpus siliculosus</name>
    <name type="common">Brown alga</name>
    <name type="synonym">Conferva siliculosa</name>
    <dbReference type="NCBI Taxonomy" id="2880"/>
    <lineage>
        <taxon>Eukaryota</taxon>
        <taxon>Sar</taxon>
        <taxon>Stramenopiles</taxon>
        <taxon>Ochrophyta</taxon>
        <taxon>PX clade</taxon>
        <taxon>Phaeophyceae</taxon>
        <taxon>Ectocarpales</taxon>
        <taxon>Ectocarpaceae</taxon>
        <taxon>Ectocarpus</taxon>
    </lineage>
</organism>
<dbReference type="InterPro" id="IPR011009">
    <property type="entry name" value="Kinase-like_dom_sf"/>
</dbReference>
<keyword evidence="3" id="KW-0418">Kinase</keyword>
<dbReference type="STRING" id="2880.D8LLC2"/>
<dbReference type="InterPro" id="IPR051681">
    <property type="entry name" value="Ser/Thr_Kinases-Pseudokinases"/>
</dbReference>
<dbReference type="InParanoid" id="D8LLC2"/>
<dbReference type="OrthoDB" id="4062651at2759"/>
<evidence type="ECO:0000313" key="4">
    <source>
        <dbReference type="Proteomes" id="UP000002630"/>
    </source>
</evidence>
<dbReference type="GO" id="GO:0004674">
    <property type="term" value="F:protein serine/threonine kinase activity"/>
    <property type="evidence" value="ECO:0007669"/>
    <property type="project" value="TreeGrafter"/>
</dbReference>
<dbReference type="PANTHER" id="PTHR44329">
    <property type="entry name" value="SERINE/THREONINE-PROTEIN KINASE TNNI3K-RELATED"/>
    <property type="match status" value="1"/>
</dbReference>
<dbReference type="Gene3D" id="1.10.510.10">
    <property type="entry name" value="Transferase(Phosphotransferase) domain 1"/>
    <property type="match status" value="1"/>
</dbReference>
<dbReference type="GO" id="GO:0005524">
    <property type="term" value="F:ATP binding"/>
    <property type="evidence" value="ECO:0007669"/>
    <property type="project" value="InterPro"/>
</dbReference>
<reference evidence="3 4" key="1">
    <citation type="journal article" date="2010" name="Nature">
        <title>The Ectocarpus genome and the independent evolution of multicellularity in brown algae.</title>
        <authorList>
            <person name="Cock J.M."/>
            <person name="Sterck L."/>
            <person name="Rouze P."/>
            <person name="Scornet D."/>
            <person name="Allen A.E."/>
            <person name="Amoutzias G."/>
            <person name="Anthouard V."/>
            <person name="Artiguenave F."/>
            <person name="Aury J.M."/>
            <person name="Badger J.H."/>
            <person name="Beszteri B."/>
            <person name="Billiau K."/>
            <person name="Bonnet E."/>
            <person name="Bothwell J.H."/>
            <person name="Bowler C."/>
            <person name="Boyen C."/>
            <person name="Brownlee C."/>
            <person name="Carrano C.J."/>
            <person name="Charrier B."/>
            <person name="Cho G.Y."/>
            <person name="Coelho S.M."/>
            <person name="Collen J."/>
            <person name="Corre E."/>
            <person name="Da Silva C."/>
            <person name="Delage L."/>
            <person name="Delaroque N."/>
            <person name="Dittami S.M."/>
            <person name="Doulbeau S."/>
            <person name="Elias M."/>
            <person name="Farnham G."/>
            <person name="Gachon C.M."/>
            <person name="Gschloessl B."/>
            <person name="Heesch S."/>
            <person name="Jabbari K."/>
            <person name="Jubin C."/>
            <person name="Kawai H."/>
            <person name="Kimura K."/>
            <person name="Kloareg B."/>
            <person name="Kupper F.C."/>
            <person name="Lang D."/>
            <person name="Le Bail A."/>
            <person name="Leblanc C."/>
            <person name="Lerouge P."/>
            <person name="Lohr M."/>
            <person name="Lopez P.J."/>
            <person name="Martens C."/>
            <person name="Maumus F."/>
            <person name="Michel G."/>
            <person name="Miranda-Saavedra D."/>
            <person name="Morales J."/>
            <person name="Moreau H."/>
            <person name="Motomura T."/>
            <person name="Nagasato C."/>
            <person name="Napoli C.A."/>
            <person name="Nelson D.R."/>
            <person name="Nyvall-Collen P."/>
            <person name="Peters A.F."/>
            <person name="Pommier C."/>
            <person name="Potin P."/>
            <person name="Poulain J."/>
            <person name="Quesneville H."/>
            <person name="Read B."/>
            <person name="Rensing S.A."/>
            <person name="Ritter A."/>
            <person name="Rousvoal S."/>
            <person name="Samanta M."/>
            <person name="Samson G."/>
            <person name="Schroeder D.C."/>
            <person name="Segurens B."/>
            <person name="Strittmatter M."/>
            <person name="Tonon T."/>
            <person name="Tregear J.W."/>
            <person name="Valentin K."/>
            <person name="von Dassow P."/>
            <person name="Yamagishi T."/>
            <person name="Van de Peer Y."/>
            <person name="Wincker P."/>
        </authorList>
    </citation>
    <scope>NUCLEOTIDE SEQUENCE [LARGE SCALE GENOMIC DNA]</scope>
    <source>
        <strain evidence="4">Ec32 / CCAP1310/4</strain>
    </source>
</reference>
<evidence type="ECO:0000256" key="1">
    <source>
        <dbReference type="SAM" id="MobiDB-lite"/>
    </source>
</evidence>
<dbReference type="eggNOG" id="KOG0192">
    <property type="taxonomic scope" value="Eukaryota"/>
</dbReference>
<feature type="domain" description="Protein kinase" evidence="2">
    <location>
        <begin position="135"/>
        <end position="398"/>
    </location>
</feature>
<dbReference type="Pfam" id="PF00069">
    <property type="entry name" value="Pkinase"/>
    <property type="match status" value="1"/>
</dbReference>
<sequence length="398" mass="43777">MRTGILNIEPAGERSDSVSERPSGGGDTRAQEERIPAPTSTHPASSAPPPTTRTGPVNGRTTTTTTTAGSVQVEDDIGAPEILKSRKTTTTKKRTETKTAAAAAAATTSAARGRGPALKAPGAEREIASLPVVELGSMKFIAHGAFCAVFACKYRGFSVVAKRVREDLPLPERRKALENLWQEYDCLQPLQHPNVIEAYGMCRVRCREGYDDWNERDVCLLLEQLAFGTVGHLFGTTYSVEKNLKTAMARSRKMKMVPFRCRLHRALELAQALEYVHGGSGIGSMMHRDIKSMNVGFAQNGCLKLLDFGLSKMVPLDSTEDDTYEMTGEVGSYRYMAPELVKHEPYNVKVDVYSWAILSWEILAIDRPYADMNQASFINEVSGSAEANRRCPEVYLMS</sequence>
<feature type="compositionally biased region" description="Low complexity" evidence="1">
    <location>
        <begin position="52"/>
        <end position="67"/>
    </location>
</feature>
<feature type="region of interest" description="Disordered" evidence="1">
    <location>
        <begin position="1"/>
        <end position="118"/>
    </location>
</feature>
<dbReference type="EMBL" id="FN648553">
    <property type="protein sequence ID" value="CBN77120.1"/>
    <property type="molecule type" value="Genomic_DNA"/>
</dbReference>
<keyword evidence="3" id="KW-0808">Transferase</keyword>
<accession>D8LLC2</accession>
<keyword evidence="4" id="KW-1185">Reference proteome</keyword>
<protein>
    <submittedName>
        <fullName evidence="3">Serine/threonine-protein kinase CTR1</fullName>
    </submittedName>
</protein>
<feature type="compositionally biased region" description="Low complexity" evidence="1">
    <location>
        <begin position="36"/>
        <end position="45"/>
    </location>
</feature>
<evidence type="ECO:0000313" key="3">
    <source>
        <dbReference type="EMBL" id="CBN77120.1"/>
    </source>
</evidence>
<dbReference type="AlphaFoldDB" id="D8LLC2"/>
<name>D8LLC2_ECTSI</name>
<dbReference type="Proteomes" id="UP000002630">
    <property type="component" value="Linkage Group LG20"/>
</dbReference>